<dbReference type="Gene3D" id="3.40.850.10">
    <property type="entry name" value="Kinesin motor domain"/>
    <property type="match status" value="1"/>
</dbReference>
<feature type="region of interest" description="Disordered" evidence="9">
    <location>
        <begin position="1084"/>
        <end position="1135"/>
    </location>
</feature>
<gene>
    <name evidence="11" type="ORF">HYH02_000214</name>
</gene>
<dbReference type="Pfam" id="PF00225">
    <property type="entry name" value="Kinesin"/>
    <property type="match status" value="1"/>
</dbReference>
<feature type="coiled-coil region" evidence="8">
    <location>
        <begin position="350"/>
        <end position="377"/>
    </location>
</feature>
<dbReference type="PROSITE" id="PS00411">
    <property type="entry name" value="KINESIN_MOTOR_1"/>
    <property type="match status" value="1"/>
</dbReference>
<feature type="compositionally biased region" description="Basic and acidic residues" evidence="9">
    <location>
        <begin position="718"/>
        <end position="727"/>
    </location>
</feature>
<evidence type="ECO:0000256" key="4">
    <source>
        <dbReference type="ARBA" id="ARBA00022840"/>
    </source>
</evidence>
<sequence>MDVFKVYVRVKPVMKEDLKSGLHREAVTVCERDGKVGLSILSGKEKEKEKDWWFSSFDGLLTEATNQQVFDAMAKDLMPALLGGINATIMAYGQTGSGKTYTMFGSSESDMQQVQGLLHLALYHINEKLFIGSRNAQLSMSVFEVYNEELFSLLDAGGPARKKLERGMPDFYVHKSHGVDSVEEAVQLVMAALQLRAQDSTVRNQTSSRSHAFVKLQVVQPFAGTDGRGLSGTLYLVDLAGSESISHASSNEQQRETVHINKSLSALGRVVCNMSAQSAHIPYRDSLLTKVLQEGLDPNNARVALITTVSSFQADVAVTKDTLMFAQRARNVRTYAQSNPAPKRVAPPCPEDLQRQLQELQAINNALKQRLADLEGNQELMTYKRQLELMKQDQARLAEVVRELQQVADSSSRQQREAESALEQERAAHAATRERVAELKSSNEELQRAVAAAEAESKAAAARVAEVRSQATAAAVAEAALKGELAGAKALAEQLQAQHATAQEQAVQAREQLTALKGQLAVAEAGAGERLQQVQELEAQVTAARAEAAAARQAAGEVSDLEARIAELEQRLAQADAAAAAQLQQLGAAEAREADLREQLAVAQARVAELEAKLEEAQVRSAELWQQLVGSGAELDTAQSALEDKIAQLELLQASLARAEAQAAQHEERVRTLEAEAVEALAQQDQAGSEMEGLSERLAAAEAAAAGLQEQLQAAVAEAERQKEEGGKLQQELQATAAAAASHQEESSKLQQELQATAAETELQREESSRLQQALAAQLEAAEAARSAAAAELIQVQEQVAALRLEHAGASEAQQAASVEVQGLRQELAEAQAAASRQAAAHLAALAEVRAASEAAAAHKLEPLQADCERLQAQYSLAEEQLARLQEERDRLRQAESDAKESALRATAEVERLREALARAERESAERVARLEAQIERDVAPRRDANKALQERLRHLEADNKRMEGTHKGQLELKDKLIHQLEQMCNQLQAQLLAAGGGRTDTATSGMLDQMAAGSPYAGPARSDVTCPSPGLDDGTGTPVSSSYTGAGAAAGTGGATGRTPAASGILLLNRTTTASAAALARGTKARQDFTSPQPPLRAAAGGVGGARAGTGSGSETVNLITPPHAPQPAPSGPIDLITPEGTPTPADKGRRVAAAEAAAESGYIEAEESPGLFALVREVEKQQQHALKVSTAAVRNKMC</sequence>
<evidence type="ECO:0000256" key="6">
    <source>
        <dbReference type="ARBA" id="ARBA00023175"/>
    </source>
</evidence>
<feature type="region of interest" description="Disordered" evidence="9">
    <location>
        <begin position="407"/>
        <end position="433"/>
    </location>
</feature>
<feature type="compositionally biased region" description="Low complexity" evidence="9">
    <location>
        <begin position="730"/>
        <end position="742"/>
    </location>
</feature>
<dbReference type="SUPFAM" id="SSF52540">
    <property type="entry name" value="P-loop containing nucleoside triphosphate hydrolases"/>
    <property type="match status" value="1"/>
</dbReference>
<keyword evidence="5 8" id="KW-0175">Coiled coil</keyword>
<comment type="caution">
    <text evidence="11">The sequence shown here is derived from an EMBL/GenBank/DDBJ whole genome shotgun (WGS) entry which is preliminary data.</text>
</comment>
<dbReference type="OrthoDB" id="3176171at2759"/>
<keyword evidence="6 7" id="KW-0505">Motor protein</keyword>
<protein>
    <recommendedName>
        <fullName evidence="10">Kinesin motor domain-containing protein</fullName>
    </recommendedName>
</protein>
<dbReference type="InterPro" id="IPR001752">
    <property type="entry name" value="Kinesin_motor_dom"/>
</dbReference>
<feature type="compositionally biased region" description="Gly residues" evidence="9">
    <location>
        <begin position="1102"/>
        <end position="1113"/>
    </location>
</feature>
<dbReference type="GO" id="GO:0003777">
    <property type="term" value="F:microtubule motor activity"/>
    <property type="evidence" value="ECO:0007669"/>
    <property type="project" value="InterPro"/>
</dbReference>
<dbReference type="EMBL" id="JAEHOD010000012">
    <property type="protein sequence ID" value="KAG2450111.1"/>
    <property type="molecule type" value="Genomic_DNA"/>
</dbReference>
<dbReference type="PRINTS" id="PR00380">
    <property type="entry name" value="KINESINHEAVY"/>
</dbReference>
<name>A0A836B7M0_9CHLO</name>
<feature type="region of interest" description="Disordered" evidence="9">
    <location>
        <begin position="1014"/>
        <end position="1043"/>
    </location>
</feature>
<dbReference type="Gene3D" id="1.10.287.1490">
    <property type="match status" value="1"/>
</dbReference>
<dbReference type="InterPro" id="IPR019821">
    <property type="entry name" value="Kinesin_motor_CS"/>
</dbReference>
<feature type="compositionally biased region" description="Basic and acidic residues" evidence="9">
    <location>
        <begin position="414"/>
        <end position="433"/>
    </location>
</feature>
<dbReference type="GO" id="GO:0005524">
    <property type="term" value="F:ATP binding"/>
    <property type="evidence" value="ECO:0007669"/>
    <property type="project" value="UniProtKB-UniRule"/>
</dbReference>
<feature type="binding site" evidence="7">
    <location>
        <begin position="93"/>
        <end position="100"/>
    </location>
    <ligand>
        <name>ATP</name>
        <dbReference type="ChEBI" id="CHEBI:30616"/>
    </ligand>
</feature>
<keyword evidence="2" id="KW-0963">Cytoplasm</keyword>
<keyword evidence="12" id="KW-1185">Reference proteome</keyword>
<feature type="region of interest" description="Disordered" evidence="9">
    <location>
        <begin position="716"/>
        <end position="766"/>
    </location>
</feature>
<dbReference type="Proteomes" id="UP000613740">
    <property type="component" value="Unassembled WGS sequence"/>
</dbReference>
<dbReference type="GO" id="GO:0005875">
    <property type="term" value="C:microtubule associated complex"/>
    <property type="evidence" value="ECO:0007669"/>
    <property type="project" value="TreeGrafter"/>
</dbReference>
<dbReference type="GO" id="GO:0007052">
    <property type="term" value="P:mitotic spindle organization"/>
    <property type="evidence" value="ECO:0007669"/>
    <property type="project" value="TreeGrafter"/>
</dbReference>
<organism evidence="11 12">
    <name type="scientific">Chlamydomonas schloesseri</name>
    <dbReference type="NCBI Taxonomy" id="2026947"/>
    <lineage>
        <taxon>Eukaryota</taxon>
        <taxon>Viridiplantae</taxon>
        <taxon>Chlorophyta</taxon>
        <taxon>core chlorophytes</taxon>
        <taxon>Chlorophyceae</taxon>
        <taxon>CS clade</taxon>
        <taxon>Chlamydomonadales</taxon>
        <taxon>Chlamydomonadaceae</taxon>
        <taxon>Chlamydomonas</taxon>
    </lineage>
</organism>
<comment type="similarity">
    <text evidence="7">Belongs to the TRAFAC class myosin-kinesin ATPase superfamily. Kinesin family.</text>
</comment>
<dbReference type="InterPro" id="IPR036961">
    <property type="entry name" value="Kinesin_motor_dom_sf"/>
</dbReference>
<comment type="subcellular location">
    <subcellularLocation>
        <location evidence="1">Cytoplasm</location>
    </subcellularLocation>
</comment>
<evidence type="ECO:0000256" key="3">
    <source>
        <dbReference type="ARBA" id="ARBA00022741"/>
    </source>
</evidence>
<dbReference type="AlphaFoldDB" id="A0A836B7M0"/>
<dbReference type="GO" id="GO:0051231">
    <property type="term" value="P:spindle elongation"/>
    <property type="evidence" value="ECO:0007669"/>
    <property type="project" value="TreeGrafter"/>
</dbReference>
<evidence type="ECO:0000313" key="12">
    <source>
        <dbReference type="Proteomes" id="UP000613740"/>
    </source>
</evidence>
<accession>A0A836B7M0</accession>
<feature type="domain" description="Kinesin motor" evidence="10">
    <location>
        <begin position="3"/>
        <end position="332"/>
    </location>
</feature>
<dbReference type="GO" id="GO:0008017">
    <property type="term" value="F:microtubule binding"/>
    <property type="evidence" value="ECO:0007669"/>
    <property type="project" value="InterPro"/>
</dbReference>
<evidence type="ECO:0000256" key="8">
    <source>
        <dbReference type="SAM" id="Coils"/>
    </source>
</evidence>
<keyword evidence="4 7" id="KW-0067">ATP-binding</keyword>
<evidence type="ECO:0000259" key="10">
    <source>
        <dbReference type="PROSITE" id="PS50067"/>
    </source>
</evidence>
<evidence type="ECO:0000256" key="1">
    <source>
        <dbReference type="ARBA" id="ARBA00004496"/>
    </source>
</evidence>
<evidence type="ECO:0000256" key="2">
    <source>
        <dbReference type="ARBA" id="ARBA00022490"/>
    </source>
</evidence>
<evidence type="ECO:0000256" key="9">
    <source>
        <dbReference type="SAM" id="MobiDB-lite"/>
    </source>
</evidence>
<evidence type="ECO:0000313" key="11">
    <source>
        <dbReference type="EMBL" id="KAG2450111.1"/>
    </source>
</evidence>
<dbReference type="GO" id="GO:0007018">
    <property type="term" value="P:microtubule-based movement"/>
    <property type="evidence" value="ECO:0007669"/>
    <property type="project" value="InterPro"/>
</dbReference>
<dbReference type="PROSITE" id="PS50067">
    <property type="entry name" value="KINESIN_MOTOR_2"/>
    <property type="match status" value="1"/>
</dbReference>
<proteinExistence type="inferred from homology"/>
<dbReference type="InterPro" id="IPR027417">
    <property type="entry name" value="P-loop_NTPase"/>
</dbReference>
<evidence type="ECO:0000256" key="7">
    <source>
        <dbReference type="PROSITE-ProRule" id="PRU00283"/>
    </source>
</evidence>
<keyword evidence="3 7" id="KW-0547">Nucleotide-binding</keyword>
<reference evidence="11" key="1">
    <citation type="journal article" date="2020" name="bioRxiv">
        <title>Comparative genomics of Chlamydomonas.</title>
        <authorList>
            <person name="Craig R.J."/>
            <person name="Hasan A.R."/>
            <person name="Ness R.W."/>
            <person name="Keightley P.D."/>
        </authorList>
    </citation>
    <scope>NUCLEOTIDE SEQUENCE</scope>
    <source>
        <strain evidence="11">CCAP 11/173</strain>
    </source>
</reference>
<dbReference type="InterPro" id="IPR027640">
    <property type="entry name" value="Kinesin-like_fam"/>
</dbReference>
<evidence type="ECO:0000256" key="5">
    <source>
        <dbReference type="ARBA" id="ARBA00023054"/>
    </source>
</evidence>
<dbReference type="GO" id="GO:0005737">
    <property type="term" value="C:cytoplasm"/>
    <property type="evidence" value="ECO:0007669"/>
    <property type="project" value="UniProtKB-SubCell"/>
</dbReference>
<dbReference type="PANTHER" id="PTHR47969:SF15">
    <property type="entry name" value="CHROMOSOME-ASSOCIATED KINESIN KIF4A-RELATED"/>
    <property type="match status" value="1"/>
</dbReference>
<dbReference type="PANTHER" id="PTHR47969">
    <property type="entry name" value="CHROMOSOME-ASSOCIATED KINESIN KIF4A-RELATED"/>
    <property type="match status" value="1"/>
</dbReference>
<dbReference type="SMART" id="SM00129">
    <property type="entry name" value="KISc"/>
    <property type="match status" value="1"/>
</dbReference>